<comment type="caution">
    <text evidence="2">The sequence shown here is derived from an EMBL/GenBank/DDBJ whole genome shotgun (WGS) entry which is preliminary data.</text>
</comment>
<dbReference type="AlphaFoldDB" id="M5C8N2"/>
<reference evidence="2 3" key="1">
    <citation type="journal article" date="2013" name="J. Biotechnol.">
        <title>Establishment and interpretation of the genome sequence of the phytopathogenic fungus Rhizoctonia solani AG1-IB isolate 7/3/14.</title>
        <authorList>
            <person name="Wibberg D.W."/>
            <person name="Jelonek L.J."/>
            <person name="Rupp O.R."/>
            <person name="Hennig M.H."/>
            <person name="Eikmeyer F.E."/>
            <person name="Goesmann A.G."/>
            <person name="Hartmann A.H."/>
            <person name="Borriss R.B."/>
            <person name="Grosch R.G."/>
            <person name="Puehler A.P."/>
            <person name="Schlueter A.S."/>
        </authorList>
    </citation>
    <scope>NUCLEOTIDE SEQUENCE [LARGE SCALE GENOMIC DNA]</scope>
    <source>
        <strain evidence="3">AG1-IB / isolate 7/3/14</strain>
    </source>
</reference>
<evidence type="ECO:0000256" key="1">
    <source>
        <dbReference type="SAM" id="MobiDB-lite"/>
    </source>
</evidence>
<evidence type="ECO:0000313" key="3">
    <source>
        <dbReference type="Proteomes" id="UP000012065"/>
    </source>
</evidence>
<name>M5C8N2_THACB</name>
<gene>
    <name evidence="2" type="ORF">BN14_09807</name>
</gene>
<proteinExistence type="predicted"/>
<feature type="compositionally biased region" description="Polar residues" evidence="1">
    <location>
        <begin position="1"/>
        <end position="14"/>
    </location>
</feature>
<dbReference type="HOGENOM" id="CLU_2777671_0_0_1"/>
<dbReference type="Proteomes" id="UP000012065">
    <property type="component" value="Unassembled WGS sequence"/>
</dbReference>
<sequence length="69" mass="7425">MHRQTVSTQITHTWGQDPGEVAGDSSVIAPWLDDNPDITASLEPPSPPATKHATPAEHQLDFLIQGLEA</sequence>
<evidence type="ECO:0000313" key="2">
    <source>
        <dbReference type="EMBL" id="CCO35689.1"/>
    </source>
</evidence>
<organism evidence="2 3">
    <name type="scientific">Thanatephorus cucumeris (strain AG1-IB / isolate 7/3/14)</name>
    <name type="common">Lettuce bottom rot fungus</name>
    <name type="synonym">Rhizoctonia solani</name>
    <dbReference type="NCBI Taxonomy" id="1108050"/>
    <lineage>
        <taxon>Eukaryota</taxon>
        <taxon>Fungi</taxon>
        <taxon>Dikarya</taxon>
        <taxon>Basidiomycota</taxon>
        <taxon>Agaricomycotina</taxon>
        <taxon>Agaricomycetes</taxon>
        <taxon>Cantharellales</taxon>
        <taxon>Ceratobasidiaceae</taxon>
        <taxon>Rhizoctonia</taxon>
        <taxon>Rhizoctonia solani AG-1</taxon>
    </lineage>
</organism>
<protein>
    <submittedName>
        <fullName evidence="2">Uncharacterized protein</fullName>
    </submittedName>
</protein>
<feature type="region of interest" description="Disordered" evidence="1">
    <location>
        <begin position="1"/>
        <end position="56"/>
    </location>
</feature>
<dbReference type="EMBL" id="CAOJ01014962">
    <property type="protein sequence ID" value="CCO35689.1"/>
    <property type="molecule type" value="Genomic_DNA"/>
</dbReference>
<accession>M5C8N2</accession>